<dbReference type="GeneID" id="25476824"/>
<feature type="region of interest" description="Disordered" evidence="1">
    <location>
        <begin position="1"/>
        <end position="44"/>
    </location>
</feature>
<feature type="compositionally biased region" description="Low complexity" evidence="1">
    <location>
        <begin position="640"/>
        <end position="665"/>
    </location>
</feature>
<dbReference type="PANTHER" id="PTHR46007:SF8">
    <property type="entry name" value="C2H2-TYPE DOMAIN-CONTAINING PROTEIN"/>
    <property type="match status" value="1"/>
</dbReference>
<dbReference type="InterPro" id="IPR051647">
    <property type="entry name" value="Mediator_comp_sub12"/>
</dbReference>
<dbReference type="GO" id="GO:0016592">
    <property type="term" value="C:mediator complex"/>
    <property type="evidence" value="ECO:0007669"/>
    <property type="project" value="TreeGrafter"/>
</dbReference>
<sequence>MLGTSIDSPQRVRPAQLRRSKPQQQQQQQRRLPPKQQQHALFVQTRKQAAEAAAAAVAASASGVRGLLNRSDSAASATSAATGTSGVAKRGKLVAVTTYSGTLDDYLLLHSTDGSSNGSSSSCAASPLRGSSEEELRGSSIPWNPKQLQQAQQVNERDSRRVSDSCNEDAKQQQQVEASSRESSDTQQQQQPSTRSQSQNDEEEQQEHEQQQQQQTSSSKDGGRLIVPPAVRTPEGGERRHWPSMTLSLLPHLSDLHEFPRIATFAQNASELKKLAEAPFEAISPAAAALKLQQQQRQQSRQKLPVHWTLADGLRSLCKIKKPEQASLPPIKLPVHFPNETSPSAGAAEASEAAAERAVPANGTASGCSSNCSRQNSNLEQPSRGSSNSSGSSAEGPFAEKVSVHLKNGGQGRVVAVTPTNNLVVKLQNGTHVEAHPSECRFLIGGMQLPQAQPQLEEQQQQQELAHKQQQLQQQQQREGQFKLLPNLRGVETIPTVSELLQKAAAEAGRTHNTVVLSSLASVARVCKTGESLSVLKVTKKTSEGNKEQKEEFQAIFSTENGREPSVNALEEELSDLPEAVIRPPGICMLTGRKSQVESRQIIKPQTSTYDVVKAPGIVRPLYDIISPASQIPSALPRNQQQQQQQPQRQQQQQKQQQQQQQQPPSAFIPETPELAQLAALAGPGGGFAAAAAAELELVGQKWFGDLQQQLSRDMMQQYINTAPPAIGGFSAPSQRSFGPLIFSSSNGNRKTGRVIRSEEDAITYATPANQQSRFSTNTGELAL</sequence>
<dbReference type="GO" id="GO:0045944">
    <property type="term" value="P:positive regulation of transcription by RNA polymerase II"/>
    <property type="evidence" value="ECO:0007669"/>
    <property type="project" value="TreeGrafter"/>
</dbReference>
<evidence type="ECO:0000256" key="1">
    <source>
        <dbReference type="SAM" id="MobiDB-lite"/>
    </source>
</evidence>
<evidence type="ECO:0000313" key="3">
    <source>
        <dbReference type="Proteomes" id="UP000030754"/>
    </source>
</evidence>
<name>U6N3G5_9EIME</name>
<feature type="region of interest" description="Disordered" evidence="1">
    <location>
        <begin position="635"/>
        <end position="666"/>
    </location>
</feature>
<feature type="compositionally biased region" description="Basic and acidic residues" evidence="1">
    <location>
        <begin position="155"/>
        <end position="171"/>
    </location>
</feature>
<feature type="compositionally biased region" description="Low complexity" evidence="1">
    <location>
        <begin position="112"/>
        <end position="130"/>
    </location>
</feature>
<gene>
    <name evidence="2" type="ORF">ENH_00066900</name>
</gene>
<feature type="compositionally biased region" description="Low complexity" evidence="1">
    <location>
        <begin position="22"/>
        <end position="38"/>
    </location>
</feature>
<organism evidence="2 3">
    <name type="scientific">Eimeria necatrix</name>
    <dbReference type="NCBI Taxonomy" id="51315"/>
    <lineage>
        <taxon>Eukaryota</taxon>
        <taxon>Sar</taxon>
        <taxon>Alveolata</taxon>
        <taxon>Apicomplexa</taxon>
        <taxon>Conoidasida</taxon>
        <taxon>Coccidia</taxon>
        <taxon>Eucoccidiorida</taxon>
        <taxon>Eimeriorina</taxon>
        <taxon>Eimeriidae</taxon>
        <taxon>Eimeria</taxon>
    </lineage>
</organism>
<dbReference type="PANTHER" id="PTHR46007">
    <property type="entry name" value="MEDIATOR OF RNA POLYMERASE II TRANSCRIPTION SUBUNIT 12"/>
    <property type="match status" value="1"/>
</dbReference>
<proteinExistence type="predicted"/>
<dbReference type="VEuPathDB" id="ToxoDB:ENH_00066900"/>
<feature type="compositionally biased region" description="Polar residues" evidence="1">
    <location>
        <begin position="363"/>
        <end position="381"/>
    </location>
</feature>
<evidence type="ECO:0000313" key="2">
    <source>
        <dbReference type="EMBL" id="CDJ69279.1"/>
    </source>
</evidence>
<feature type="region of interest" description="Disordered" evidence="1">
    <location>
        <begin position="329"/>
        <end position="396"/>
    </location>
</feature>
<feature type="compositionally biased region" description="Low complexity" evidence="1">
    <location>
        <begin position="185"/>
        <end position="199"/>
    </location>
</feature>
<feature type="compositionally biased region" description="Low complexity" evidence="1">
    <location>
        <begin position="383"/>
        <end position="393"/>
    </location>
</feature>
<dbReference type="GO" id="GO:0003713">
    <property type="term" value="F:transcription coactivator activity"/>
    <property type="evidence" value="ECO:0007669"/>
    <property type="project" value="TreeGrafter"/>
</dbReference>
<keyword evidence="3" id="KW-1185">Reference proteome</keyword>
<reference evidence="2" key="2">
    <citation type="submission" date="2013-10" db="EMBL/GenBank/DDBJ databases">
        <authorList>
            <person name="Aslett M."/>
        </authorList>
    </citation>
    <scope>NUCLEOTIDE SEQUENCE [LARGE SCALE GENOMIC DNA]</scope>
    <source>
        <strain evidence="2">Houghton</strain>
    </source>
</reference>
<feature type="region of interest" description="Disordered" evidence="1">
    <location>
        <begin position="112"/>
        <end position="240"/>
    </location>
</feature>
<dbReference type="AlphaFoldDB" id="U6N3G5"/>
<protein>
    <submittedName>
        <fullName evidence="2">Uncharacterized protein</fullName>
    </submittedName>
</protein>
<dbReference type="EMBL" id="HG725693">
    <property type="protein sequence ID" value="CDJ69279.1"/>
    <property type="molecule type" value="Genomic_DNA"/>
</dbReference>
<reference evidence="2" key="1">
    <citation type="submission" date="2013-10" db="EMBL/GenBank/DDBJ databases">
        <title>Genomic analysis of the causative agents of coccidiosis in chickens.</title>
        <authorList>
            <person name="Reid A.J."/>
            <person name="Blake D."/>
            <person name="Billington K."/>
            <person name="Browne H."/>
            <person name="Dunn M."/>
            <person name="Hung S."/>
            <person name="Kawahara F."/>
            <person name="Miranda-Saavedra D."/>
            <person name="Mourier T."/>
            <person name="Nagra H."/>
            <person name="Otto T.D."/>
            <person name="Rawlings N."/>
            <person name="Sanchez A."/>
            <person name="Sanders M."/>
            <person name="Subramaniam C."/>
            <person name="Tay Y."/>
            <person name="Dear P."/>
            <person name="Doerig C."/>
            <person name="Gruber A."/>
            <person name="Parkinson J."/>
            <person name="Shirley M."/>
            <person name="Wan K.L."/>
            <person name="Berriman M."/>
            <person name="Tomley F."/>
            <person name="Pain A."/>
        </authorList>
    </citation>
    <scope>NUCLEOTIDE SEQUENCE [LARGE SCALE GENOMIC DNA]</scope>
    <source>
        <strain evidence="2">Houghton</strain>
    </source>
</reference>
<feature type="compositionally biased region" description="Low complexity" evidence="1">
    <location>
        <begin position="342"/>
        <end position="361"/>
    </location>
</feature>
<dbReference type="RefSeq" id="XP_013437746.1">
    <property type="nucleotide sequence ID" value="XM_013582292.1"/>
</dbReference>
<dbReference type="OrthoDB" id="348604at2759"/>
<dbReference type="Proteomes" id="UP000030754">
    <property type="component" value="Unassembled WGS sequence"/>
</dbReference>
<accession>U6N3G5</accession>